<dbReference type="EMBL" id="KE560523">
    <property type="protein sequence ID" value="EPZ36567.1"/>
    <property type="molecule type" value="Genomic_DNA"/>
</dbReference>
<keyword evidence="4" id="KW-1003">Cell membrane</keyword>
<evidence type="ECO:0000256" key="1">
    <source>
        <dbReference type="ARBA" id="ARBA00004342"/>
    </source>
</evidence>
<dbReference type="SMART" id="SM00174">
    <property type="entry name" value="RHO"/>
    <property type="match status" value="1"/>
</dbReference>
<keyword evidence="13" id="KW-1185">Reference proteome</keyword>
<dbReference type="InterPro" id="IPR001806">
    <property type="entry name" value="Small_GTPase"/>
</dbReference>
<keyword evidence="10" id="KW-0636">Prenylation</keyword>
<dbReference type="FunFam" id="3.40.50.300:FF:000363">
    <property type="entry name" value="Secretion related GTPase srgA"/>
    <property type="match status" value="1"/>
</dbReference>
<dbReference type="GO" id="GO:0015031">
    <property type="term" value="P:protein transport"/>
    <property type="evidence" value="ECO:0007669"/>
    <property type="project" value="UniProtKB-KW"/>
</dbReference>
<keyword evidence="7" id="KW-0342">GTP-binding</keyword>
<dbReference type="AlphaFoldDB" id="A0A075B2I6"/>
<evidence type="ECO:0000256" key="10">
    <source>
        <dbReference type="ARBA" id="ARBA00023289"/>
    </source>
</evidence>
<sequence>MTTSKAASYDYLIKLLLIGDSGVGKSCLLLRFSDDSFTPSFITTIGIDFKIKTIELDGKRIKLQIWDTAAYYRGAMGILLVYDVTDEKSFNNIRNWIRNIEQNASEGVNKILIGNKCDMTDKKVVDTEKGKQLAAEYGIRFMETSAKTNINVEESFVSLARDIKKRLIDSAEEQKPKTNIELSKGTRKGFSSCC</sequence>
<evidence type="ECO:0000313" key="13">
    <source>
        <dbReference type="Proteomes" id="UP000030755"/>
    </source>
</evidence>
<dbReference type="OrthoDB" id="9989112at2759"/>
<dbReference type="Pfam" id="PF00071">
    <property type="entry name" value="Ras"/>
    <property type="match status" value="1"/>
</dbReference>
<dbReference type="PROSITE" id="PS51419">
    <property type="entry name" value="RAB"/>
    <property type="match status" value="1"/>
</dbReference>
<dbReference type="STRING" id="988480.A0A075B2I6"/>
<dbReference type="InterPro" id="IPR005225">
    <property type="entry name" value="Small_GTP-bd"/>
</dbReference>
<evidence type="ECO:0000256" key="2">
    <source>
        <dbReference type="ARBA" id="ARBA00006270"/>
    </source>
</evidence>
<comment type="similarity">
    <text evidence="2">Belongs to the small GTPase superfamily. Rab family.</text>
</comment>
<evidence type="ECO:0000256" key="3">
    <source>
        <dbReference type="ARBA" id="ARBA00022448"/>
    </source>
</evidence>
<evidence type="ECO:0000256" key="11">
    <source>
        <dbReference type="ARBA" id="ARBA00025673"/>
    </source>
</evidence>
<dbReference type="SMART" id="SM00175">
    <property type="entry name" value="RAB"/>
    <property type="match status" value="1"/>
</dbReference>
<organism evidence="12 13">
    <name type="scientific">Rozella allomycis (strain CSF55)</name>
    <dbReference type="NCBI Taxonomy" id="988480"/>
    <lineage>
        <taxon>Eukaryota</taxon>
        <taxon>Fungi</taxon>
        <taxon>Fungi incertae sedis</taxon>
        <taxon>Cryptomycota</taxon>
        <taxon>Cryptomycota incertae sedis</taxon>
        <taxon>Rozella</taxon>
    </lineage>
</organism>
<dbReference type="SMART" id="SM00173">
    <property type="entry name" value="RAS"/>
    <property type="match status" value="1"/>
</dbReference>
<evidence type="ECO:0000256" key="4">
    <source>
        <dbReference type="ARBA" id="ARBA00022475"/>
    </source>
</evidence>
<dbReference type="OMA" id="ENIRTWF"/>
<dbReference type="Gene3D" id="3.40.50.300">
    <property type="entry name" value="P-loop containing nucleotide triphosphate hydrolases"/>
    <property type="match status" value="1"/>
</dbReference>
<comment type="function">
    <text evidence="11">Protein transport. Probably involved in vesicular traffic.</text>
</comment>
<dbReference type="PANTHER" id="PTHR47980">
    <property type="entry name" value="LD44762P"/>
    <property type="match status" value="1"/>
</dbReference>
<dbReference type="HOGENOM" id="CLU_041217_23_1_1"/>
<keyword evidence="8" id="KW-0472">Membrane</keyword>
<evidence type="ECO:0000313" key="12">
    <source>
        <dbReference type="EMBL" id="EPZ36567.1"/>
    </source>
</evidence>
<proteinExistence type="inferred from homology"/>
<evidence type="ECO:0000256" key="9">
    <source>
        <dbReference type="ARBA" id="ARBA00023288"/>
    </source>
</evidence>
<keyword evidence="5" id="KW-0547">Nucleotide-binding</keyword>
<comment type="subcellular location">
    <subcellularLocation>
        <location evidence="1">Cell membrane</location>
        <topology evidence="1">Lipid-anchor</topology>
        <orientation evidence="1">Cytoplasmic side</orientation>
    </subcellularLocation>
</comment>
<dbReference type="PRINTS" id="PR00449">
    <property type="entry name" value="RASTRNSFRMNG"/>
</dbReference>
<dbReference type="GO" id="GO:0003924">
    <property type="term" value="F:GTPase activity"/>
    <property type="evidence" value="ECO:0007669"/>
    <property type="project" value="InterPro"/>
</dbReference>
<evidence type="ECO:0000256" key="7">
    <source>
        <dbReference type="ARBA" id="ARBA00023134"/>
    </source>
</evidence>
<name>A0A075B2I6_ROZAC</name>
<reference evidence="12 13" key="1">
    <citation type="journal article" date="2013" name="Curr. Biol.">
        <title>Shared signatures of parasitism and phylogenomics unite Cryptomycota and microsporidia.</title>
        <authorList>
            <person name="James T.Y."/>
            <person name="Pelin A."/>
            <person name="Bonen L."/>
            <person name="Ahrendt S."/>
            <person name="Sain D."/>
            <person name="Corradi N."/>
            <person name="Stajich J.E."/>
        </authorList>
    </citation>
    <scope>NUCLEOTIDE SEQUENCE [LARGE SCALE GENOMIC DNA]</scope>
    <source>
        <strain evidence="12 13">CSF55</strain>
    </source>
</reference>
<accession>A0A075B2I6</accession>
<dbReference type="NCBIfam" id="TIGR00231">
    <property type="entry name" value="small_GTP"/>
    <property type="match status" value="1"/>
</dbReference>
<protein>
    <submittedName>
        <fullName evidence="12">Ras-related protein Rab-8A</fullName>
    </submittedName>
</protein>
<dbReference type="GO" id="GO:0005886">
    <property type="term" value="C:plasma membrane"/>
    <property type="evidence" value="ECO:0007669"/>
    <property type="project" value="UniProtKB-SubCell"/>
</dbReference>
<dbReference type="CDD" id="cd01867">
    <property type="entry name" value="Rab8_Rab10_Rab13_like"/>
    <property type="match status" value="1"/>
</dbReference>
<dbReference type="SMART" id="SM00176">
    <property type="entry name" value="RAN"/>
    <property type="match status" value="1"/>
</dbReference>
<evidence type="ECO:0000256" key="5">
    <source>
        <dbReference type="ARBA" id="ARBA00022741"/>
    </source>
</evidence>
<gene>
    <name evidence="12" type="ORF">O9G_001551</name>
</gene>
<keyword evidence="9" id="KW-0449">Lipoprotein</keyword>
<keyword evidence="3" id="KW-0813">Transport</keyword>
<evidence type="ECO:0000256" key="8">
    <source>
        <dbReference type="ARBA" id="ARBA00023136"/>
    </source>
</evidence>
<keyword evidence="6" id="KW-0653">Protein transport</keyword>
<evidence type="ECO:0000256" key="6">
    <source>
        <dbReference type="ARBA" id="ARBA00022927"/>
    </source>
</evidence>
<dbReference type="PROSITE" id="PS51421">
    <property type="entry name" value="RAS"/>
    <property type="match status" value="1"/>
</dbReference>
<dbReference type="GO" id="GO:0005525">
    <property type="term" value="F:GTP binding"/>
    <property type="evidence" value="ECO:0007669"/>
    <property type="project" value="UniProtKB-KW"/>
</dbReference>
<dbReference type="InterPro" id="IPR027417">
    <property type="entry name" value="P-loop_NTPase"/>
</dbReference>
<dbReference type="SUPFAM" id="SSF52540">
    <property type="entry name" value="P-loop containing nucleoside triphosphate hydrolases"/>
    <property type="match status" value="1"/>
</dbReference>
<dbReference type="InterPro" id="IPR050305">
    <property type="entry name" value="Small_GTPase_Rab"/>
</dbReference>
<dbReference type="Proteomes" id="UP000030755">
    <property type="component" value="Unassembled WGS sequence"/>
</dbReference>